<feature type="region of interest" description="Disordered" evidence="1">
    <location>
        <begin position="294"/>
        <end position="327"/>
    </location>
</feature>
<gene>
    <name evidence="2" type="ORF">C0Q70_06607</name>
</gene>
<protein>
    <submittedName>
        <fullName evidence="2">Uncharacterized protein</fullName>
    </submittedName>
</protein>
<accession>A0A2T7PCQ4</accession>
<feature type="region of interest" description="Disordered" evidence="1">
    <location>
        <begin position="1"/>
        <end position="113"/>
    </location>
</feature>
<name>A0A2T7PCQ4_POMCA</name>
<dbReference type="Proteomes" id="UP000245119">
    <property type="component" value="Linkage Group LG4"/>
</dbReference>
<comment type="caution">
    <text evidence="2">The sequence shown here is derived from an EMBL/GenBank/DDBJ whole genome shotgun (WGS) entry which is preliminary data.</text>
</comment>
<keyword evidence="3" id="KW-1185">Reference proteome</keyword>
<evidence type="ECO:0000313" key="3">
    <source>
        <dbReference type="Proteomes" id="UP000245119"/>
    </source>
</evidence>
<evidence type="ECO:0000256" key="1">
    <source>
        <dbReference type="SAM" id="MobiDB-lite"/>
    </source>
</evidence>
<feature type="compositionally biased region" description="Polar residues" evidence="1">
    <location>
        <begin position="307"/>
        <end position="327"/>
    </location>
</feature>
<sequence>MSSGPPRQQTTQSRGRPRPELISPLGGVDIDIRHMDDDPLSASAEVVTDPDDDRQSSGQRQGLTDCHSSTSSCRPHADTHDRSSRFSEDSRPMFSPVPAEFMDDDDRPHGTPRHEARMARDAASLPAIHVDRSDKTQDTAVMEFARQPEELTEGLESPTSERLRVPSPLLYRKTDGRVVLMTQDSNRKTLGAWSLSEGNLPEALRRCPHPTPLPPVAGRPTHLDVGVHALCISHNTMVCVCLVVVVVYSGQSHGHHPCSRRSCVLSVSSHRPEWMWQTATRGSSDVALNELRKERDGRCPTPGRLTSHLQPLSTGSKVMSTSSIQTP</sequence>
<organism evidence="2 3">
    <name type="scientific">Pomacea canaliculata</name>
    <name type="common">Golden apple snail</name>
    <dbReference type="NCBI Taxonomy" id="400727"/>
    <lineage>
        <taxon>Eukaryota</taxon>
        <taxon>Metazoa</taxon>
        <taxon>Spiralia</taxon>
        <taxon>Lophotrochozoa</taxon>
        <taxon>Mollusca</taxon>
        <taxon>Gastropoda</taxon>
        <taxon>Caenogastropoda</taxon>
        <taxon>Architaenioglossa</taxon>
        <taxon>Ampullarioidea</taxon>
        <taxon>Ampullariidae</taxon>
        <taxon>Pomacea</taxon>
    </lineage>
</organism>
<feature type="compositionally biased region" description="Basic and acidic residues" evidence="1">
    <location>
        <begin position="75"/>
        <end position="91"/>
    </location>
</feature>
<feature type="compositionally biased region" description="Polar residues" evidence="1">
    <location>
        <begin position="1"/>
        <end position="14"/>
    </location>
</feature>
<feature type="compositionally biased region" description="Polar residues" evidence="1">
    <location>
        <begin position="56"/>
        <end position="73"/>
    </location>
</feature>
<reference evidence="2 3" key="1">
    <citation type="submission" date="2018-04" db="EMBL/GenBank/DDBJ databases">
        <title>The genome of golden apple snail Pomacea canaliculata provides insight into stress tolerance and invasive adaptation.</title>
        <authorList>
            <person name="Liu C."/>
            <person name="Liu B."/>
            <person name="Ren Y."/>
            <person name="Zhang Y."/>
            <person name="Wang H."/>
            <person name="Li S."/>
            <person name="Jiang F."/>
            <person name="Yin L."/>
            <person name="Zhang G."/>
            <person name="Qian W."/>
            <person name="Fan W."/>
        </authorList>
    </citation>
    <scope>NUCLEOTIDE SEQUENCE [LARGE SCALE GENOMIC DNA]</scope>
    <source>
        <strain evidence="2">SZHN2017</strain>
        <tissue evidence="2">Muscle</tissue>
    </source>
</reference>
<evidence type="ECO:0000313" key="2">
    <source>
        <dbReference type="EMBL" id="PVD31195.1"/>
    </source>
</evidence>
<dbReference type="EMBL" id="PZQS01000004">
    <property type="protein sequence ID" value="PVD31195.1"/>
    <property type="molecule type" value="Genomic_DNA"/>
</dbReference>
<dbReference type="AlphaFoldDB" id="A0A2T7PCQ4"/>
<proteinExistence type="predicted"/>